<sequence>MERKRKAPRRERKYESLVQVQFLVVPIFWFVKQYDIDVQDPLIVIVLGFGGEFGEEVGKGECVCGAGVGGEADGVAEFGGVGFIDGELERMFWERKQ</sequence>
<comment type="caution">
    <text evidence="1">The sequence shown here is derived from an EMBL/GenBank/DDBJ whole genome shotgun (WGS) entry which is preliminary data.</text>
</comment>
<evidence type="ECO:0000313" key="2">
    <source>
        <dbReference type="Proteomes" id="UP001374584"/>
    </source>
</evidence>
<keyword evidence="2" id="KW-1185">Reference proteome</keyword>
<proteinExistence type="predicted"/>
<dbReference type="Proteomes" id="UP001374584">
    <property type="component" value="Unassembled WGS sequence"/>
</dbReference>
<dbReference type="AlphaFoldDB" id="A0AAN9LV17"/>
<name>A0AAN9LV17_PHACN</name>
<evidence type="ECO:0000313" key="1">
    <source>
        <dbReference type="EMBL" id="KAK7342586.1"/>
    </source>
</evidence>
<protein>
    <submittedName>
        <fullName evidence="1">Uncharacterized protein</fullName>
    </submittedName>
</protein>
<dbReference type="EMBL" id="JAYMYR010000009">
    <property type="protein sequence ID" value="KAK7342586.1"/>
    <property type="molecule type" value="Genomic_DNA"/>
</dbReference>
<organism evidence="1 2">
    <name type="scientific">Phaseolus coccineus</name>
    <name type="common">Scarlet runner bean</name>
    <name type="synonym">Phaseolus multiflorus</name>
    <dbReference type="NCBI Taxonomy" id="3886"/>
    <lineage>
        <taxon>Eukaryota</taxon>
        <taxon>Viridiplantae</taxon>
        <taxon>Streptophyta</taxon>
        <taxon>Embryophyta</taxon>
        <taxon>Tracheophyta</taxon>
        <taxon>Spermatophyta</taxon>
        <taxon>Magnoliopsida</taxon>
        <taxon>eudicotyledons</taxon>
        <taxon>Gunneridae</taxon>
        <taxon>Pentapetalae</taxon>
        <taxon>rosids</taxon>
        <taxon>fabids</taxon>
        <taxon>Fabales</taxon>
        <taxon>Fabaceae</taxon>
        <taxon>Papilionoideae</taxon>
        <taxon>50 kb inversion clade</taxon>
        <taxon>NPAAA clade</taxon>
        <taxon>indigoferoid/millettioid clade</taxon>
        <taxon>Phaseoleae</taxon>
        <taxon>Phaseolus</taxon>
    </lineage>
</organism>
<gene>
    <name evidence="1" type="ORF">VNO80_25541</name>
</gene>
<accession>A0AAN9LV17</accession>
<reference evidence="1 2" key="1">
    <citation type="submission" date="2024-01" db="EMBL/GenBank/DDBJ databases">
        <title>The genomes of 5 underutilized Papilionoideae crops provide insights into root nodulation and disease resistanc.</title>
        <authorList>
            <person name="Jiang F."/>
        </authorList>
    </citation>
    <scope>NUCLEOTIDE SEQUENCE [LARGE SCALE GENOMIC DNA]</scope>
    <source>
        <strain evidence="1">JINMINGXINNONG_FW02</strain>
        <tissue evidence="1">Leaves</tissue>
    </source>
</reference>